<name>A0A7X5UYZ8_9SPHN</name>
<sequence length="133" mass="14385">MSQEVRVPAEECLHGGIARVGETVVSGRLRWYRSTSCPDCGNVEEDGIGMPPEEVRKLILNEGGHWDVVAQEANGAAAIKVVKGALNLSNVEAVEQLRRFPIVFRGTLTEAEWLREKLSASSIEASIVKAVGS</sequence>
<dbReference type="EMBL" id="JAASQV010000001">
    <property type="protein sequence ID" value="NIJ64202.1"/>
    <property type="molecule type" value="Genomic_DNA"/>
</dbReference>
<reference evidence="1 2" key="1">
    <citation type="submission" date="2020-03" db="EMBL/GenBank/DDBJ databases">
        <title>Genomic Encyclopedia of Type Strains, Phase IV (KMG-IV): sequencing the most valuable type-strain genomes for metagenomic binning, comparative biology and taxonomic classification.</title>
        <authorList>
            <person name="Goeker M."/>
        </authorList>
    </citation>
    <scope>NUCLEOTIDE SEQUENCE [LARGE SCALE GENOMIC DNA]</scope>
    <source>
        <strain evidence="1 2">DSM 4733</strain>
    </source>
</reference>
<dbReference type="Proteomes" id="UP000564677">
    <property type="component" value="Unassembled WGS sequence"/>
</dbReference>
<comment type="caution">
    <text evidence="1">The sequence shown here is derived from an EMBL/GenBank/DDBJ whole genome shotgun (WGS) entry which is preliminary data.</text>
</comment>
<dbReference type="AlphaFoldDB" id="A0A7X5UYZ8"/>
<proteinExistence type="predicted"/>
<dbReference type="RefSeq" id="WP_167298590.1">
    <property type="nucleotide sequence ID" value="NZ_JAASQV010000001.1"/>
</dbReference>
<keyword evidence="2" id="KW-1185">Reference proteome</keyword>
<evidence type="ECO:0000313" key="1">
    <source>
        <dbReference type="EMBL" id="NIJ64202.1"/>
    </source>
</evidence>
<protein>
    <submittedName>
        <fullName evidence="1">Uncharacterized protein</fullName>
    </submittedName>
</protein>
<accession>A0A7X5UYZ8</accession>
<gene>
    <name evidence="1" type="ORF">FHR20_001133</name>
</gene>
<evidence type="ECO:0000313" key="2">
    <source>
        <dbReference type="Proteomes" id="UP000564677"/>
    </source>
</evidence>
<organism evidence="1 2">
    <name type="scientific">Sphingomonas leidyi</name>
    <dbReference type="NCBI Taxonomy" id="68569"/>
    <lineage>
        <taxon>Bacteria</taxon>
        <taxon>Pseudomonadati</taxon>
        <taxon>Pseudomonadota</taxon>
        <taxon>Alphaproteobacteria</taxon>
        <taxon>Sphingomonadales</taxon>
        <taxon>Sphingomonadaceae</taxon>
        <taxon>Sphingomonas</taxon>
    </lineage>
</organism>